<protein>
    <submittedName>
        <fullName evidence="1">Uncharacterized protein</fullName>
    </submittedName>
</protein>
<reference evidence="1" key="1">
    <citation type="submission" date="2020-11" db="EMBL/GenBank/DDBJ databases">
        <title>Carbohydrate-dependent, anaerobic sulfur respiration: A novel catabolism in halophilic archaea.</title>
        <authorList>
            <person name="Sorokin D.Y."/>
            <person name="Messina E."/>
            <person name="Smedile F."/>
            <person name="La Cono V."/>
            <person name="Hallsworth J.E."/>
            <person name="Yakimov M.M."/>
        </authorList>
    </citation>
    <scope>NUCLEOTIDE SEQUENCE</scope>
    <source>
        <strain evidence="1">HSR12-1</strain>
    </source>
</reference>
<gene>
    <name evidence="1" type="ORF">HSR121_0272</name>
</gene>
<organism evidence="1 2">
    <name type="scientific">Halapricum desulfuricans</name>
    <dbReference type="NCBI Taxonomy" id="2841257"/>
    <lineage>
        <taxon>Archaea</taxon>
        <taxon>Methanobacteriati</taxon>
        <taxon>Methanobacteriota</taxon>
        <taxon>Stenosarchaea group</taxon>
        <taxon>Halobacteria</taxon>
        <taxon>Halobacteriales</taxon>
        <taxon>Haloarculaceae</taxon>
        <taxon>Halapricum</taxon>
    </lineage>
</organism>
<dbReference type="Proteomes" id="UP000663525">
    <property type="component" value="Chromosome"/>
</dbReference>
<evidence type="ECO:0000313" key="1">
    <source>
        <dbReference type="EMBL" id="QSG04628.1"/>
    </source>
</evidence>
<accession>A0A897MXB8</accession>
<sequence>MLHPMKALESCRCCGEKLATDGRSVTNVGPALISTVLTGPDEWIA</sequence>
<evidence type="ECO:0000313" key="2">
    <source>
        <dbReference type="Proteomes" id="UP000663525"/>
    </source>
</evidence>
<dbReference type="EMBL" id="CP064787">
    <property type="protein sequence ID" value="QSG04628.1"/>
    <property type="molecule type" value="Genomic_DNA"/>
</dbReference>
<dbReference type="AlphaFoldDB" id="A0A897MXB8"/>
<proteinExistence type="predicted"/>
<name>A0A897MXB8_9EURY</name>